<dbReference type="AlphaFoldDB" id="A0AAN8JQ02"/>
<organism evidence="2 3">
    <name type="scientific">Patella caerulea</name>
    <name type="common">Rayed Mediterranean limpet</name>
    <dbReference type="NCBI Taxonomy" id="87958"/>
    <lineage>
        <taxon>Eukaryota</taxon>
        <taxon>Metazoa</taxon>
        <taxon>Spiralia</taxon>
        <taxon>Lophotrochozoa</taxon>
        <taxon>Mollusca</taxon>
        <taxon>Gastropoda</taxon>
        <taxon>Patellogastropoda</taxon>
        <taxon>Patelloidea</taxon>
        <taxon>Patellidae</taxon>
        <taxon>Patella</taxon>
    </lineage>
</organism>
<reference evidence="2 3" key="1">
    <citation type="submission" date="2024-01" db="EMBL/GenBank/DDBJ databases">
        <title>The genome of the rayed Mediterranean limpet Patella caerulea (Linnaeus, 1758).</title>
        <authorList>
            <person name="Anh-Thu Weber A."/>
            <person name="Halstead-Nussloch G."/>
        </authorList>
    </citation>
    <scope>NUCLEOTIDE SEQUENCE [LARGE SCALE GENOMIC DNA]</scope>
    <source>
        <strain evidence="2">AATW-2023a</strain>
        <tissue evidence="2">Whole specimen</tissue>
    </source>
</reference>
<gene>
    <name evidence="2" type="ORF">SNE40_011841</name>
</gene>
<feature type="compositionally biased region" description="Basic and acidic residues" evidence="1">
    <location>
        <begin position="238"/>
        <end position="247"/>
    </location>
</feature>
<feature type="compositionally biased region" description="Basic and acidic residues" evidence="1">
    <location>
        <begin position="306"/>
        <end position="318"/>
    </location>
</feature>
<proteinExistence type="predicted"/>
<dbReference type="Pfam" id="PF15372">
    <property type="entry name" value="DUF4600"/>
    <property type="match status" value="1"/>
</dbReference>
<protein>
    <submittedName>
        <fullName evidence="2">Uncharacterized protein</fullName>
    </submittedName>
</protein>
<feature type="region of interest" description="Disordered" evidence="1">
    <location>
        <begin position="207"/>
        <end position="318"/>
    </location>
</feature>
<accession>A0AAN8JQ02</accession>
<keyword evidence="3" id="KW-1185">Reference proteome</keyword>
<comment type="caution">
    <text evidence="2">The sequence shown here is derived from an EMBL/GenBank/DDBJ whole genome shotgun (WGS) entry which is preliminary data.</text>
</comment>
<evidence type="ECO:0000313" key="3">
    <source>
        <dbReference type="Proteomes" id="UP001347796"/>
    </source>
</evidence>
<feature type="compositionally biased region" description="Basic and acidic residues" evidence="1">
    <location>
        <begin position="286"/>
        <end position="296"/>
    </location>
</feature>
<sequence>MEKSWSQIFEEENSGTPGGLQKQIARENNLKRGVLRSVFQWRRIIEEMEGTYGSSKSENEYRIRYFYQHQYNEVLQGEIDDLKSQMRAAKHDKKSVVDTTSYLSFSMPELRQHIRTLKLEICSLKSLMIMNERKLDQESMTYHKLRNACDLILNDVLFQQKSRLEQQEQYDKEFFARIRRNFHETLSGNHRSRTSCLGLAASRSAYSSTHASRSRQLPHMKDSSAKSVSKMEPTKGNLKSETKKERISTLPTLKQENKKWGKTSQAIPESSPKPISNKRIKQGSHISDDAYRNEKKVNKRVLNQTHKQETARKISELH</sequence>
<dbReference type="EMBL" id="JAZGQO010000008">
    <property type="protein sequence ID" value="KAK6179493.1"/>
    <property type="molecule type" value="Genomic_DNA"/>
</dbReference>
<feature type="region of interest" description="Disordered" evidence="1">
    <location>
        <begin position="1"/>
        <end position="21"/>
    </location>
</feature>
<evidence type="ECO:0000313" key="2">
    <source>
        <dbReference type="EMBL" id="KAK6179493.1"/>
    </source>
</evidence>
<dbReference type="InterPro" id="IPR028022">
    <property type="entry name" value="DUF4600"/>
</dbReference>
<name>A0AAN8JQ02_PATCE</name>
<evidence type="ECO:0000256" key="1">
    <source>
        <dbReference type="SAM" id="MobiDB-lite"/>
    </source>
</evidence>
<dbReference type="Proteomes" id="UP001347796">
    <property type="component" value="Unassembled WGS sequence"/>
</dbReference>